<evidence type="ECO:0000313" key="1">
    <source>
        <dbReference type="EMBL" id="CAL1699874.1"/>
    </source>
</evidence>
<evidence type="ECO:0008006" key="3">
    <source>
        <dbReference type="Google" id="ProtNLM"/>
    </source>
</evidence>
<dbReference type="EMBL" id="OZ037945">
    <property type="protein sequence ID" value="CAL1699874.1"/>
    <property type="molecule type" value="Genomic_DNA"/>
</dbReference>
<sequence>MAADYKMICGIVLFPSHDLSRNHIKTVRHSSAMTTTSISLPCEIIDYILGYIKDDKSTLSNFSLVAREWVAVARYHLFSTIRLSSSVHDVTDTTGTSRYFSYVARFLDESPPGSLECIRELTIVGIGSQRFKWAHAPFIELSVLASMVKRIPLLSFLKLRNINVLQDIIPVVETPRALRSLVLDGVGHVNSDLTSLPAFPEGFFTLFHTIDRLDTINLRLDIPDDRIDYGHRSSQSVNMFATSWILRATGIKVSRTTLYQLHPSDSLRALCYDVTDLDDIVSLVAQRHYVGFQSLQTLELCTFSYVARYSRFNIETGPTDIPSDLWAALDLSVFPSLEHLILNDFVSYRVGGLRSLMAMGELLAGIRAISAPCLRTITLKLAFFETEVDIKHWLRLRESMLSLRSFLKFRIQFDGDHSGLVGVQELQPSQRIVAHTALRDLLDEGVVMFEPQRAYF</sequence>
<reference evidence="2" key="1">
    <citation type="submission" date="2024-04" db="EMBL/GenBank/DDBJ databases">
        <authorList>
            <person name="Shaw F."/>
            <person name="Minotto A."/>
        </authorList>
    </citation>
    <scope>NUCLEOTIDE SEQUENCE [LARGE SCALE GENOMIC DNA]</scope>
</reference>
<dbReference type="PROSITE" id="PS00018">
    <property type="entry name" value="EF_HAND_1"/>
    <property type="match status" value="1"/>
</dbReference>
<organism evidence="1 2">
    <name type="scientific">Somion occarium</name>
    <dbReference type="NCBI Taxonomy" id="3059160"/>
    <lineage>
        <taxon>Eukaryota</taxon>
        <taxon>Fungi</taxon>
        <taxon>Dikarya</taxon>
        <taxon>Basidiomycota</taxon>
        <taxon>Agaricomycotina</taxon>
        <taxon>Agaricomycetes</taxon>
        <taxon>Polyporales</taxon>
        <taxon>Cerrenaceae</taxon>
        <taxon>Somion</taxon>
    </lineage>
</organism>
<evidence type="ECO:0000313" key="2">
    <source>
        <dbReference type="Proteomes" id="UP001497453"/>
    </source>
</evidence>
<gene>
    <name evidence="1" type="ORF">GFSPODELE1_LOCUS2886</name>
</gene>
<proteinExistence type="predicted"/>
<name>A0ABP1CYC6_9APHY</name>
<keyword evidence="2" id="KW-1185">Reference proteome</keyword>
<dbReference type="InterPro" id="IPR018247">
    <property type="entry name" value="EF_Hand_1_Ca_BS"/>
</dbReference>
<protein>
    <recommendedName>
        <fullName evidence="3">F-box domain-containing protein</fullName>
    </recommendedName>
</protein>
<accession>A0ABP1CYC6</accession>
<dbReference type="Proteomes" id="UP001497453">
    <property type="component" value="Chromosome 2"/>
</dbReference>